<dbReference type="EMBL" id="AAAB01008846">
    <property type="status" value="NOT_ANNOTATED_CDS"/>
    <property type="molecule type" value="Genomic_DNA"/>
</dbReference>
<reference evidence="2 3" key="1">
    <citation type="journal article" date="2002" name="Science">
        <title>The genome sequence of the malaria mosquito Anopheles gambiae.</title>
        <authorList>
            <person name="Holt R.A."/>
            <person name="Subramanian G.M."/>
            <person name="Halpern A."/>
            <person name="Sutton G.G."/>
            <person name="Charlab R."/>
            <person name="Nusskern D.R."/>
            <person name="Wincker P."/>
            <person name="Clark A.G."/>
            <person name="Ribeiro J.M."/>
            <person name="Wides R."/>
            <person name="Salzberg S.L."/>
            <person name="Loftus B."/>
            <person name="Yandell M."/>
            <person name="Majoros W.H."/>
            <person name="Rusch D.B."/>
            <person name="Lai Z."/>
            <person name="Kraft C.L."/>
            <person name="Abril J.F."/>
            <person name="Anthouard V."/>
            <person name="Arensburger P."/>
            <person name="Atkinson P.W."/>
            <person name="Baden H."/>
            <person name="de Berardinis V."/>
            <person name="Baldwin D."/>
            <person name="Benes V."/>
            <person name="Biedler J."/>
            <person name="Blass C."/>
            <person name="Bolanos R."/>
            <person name="Boscus D."/>
            <person name="Barnstead M."/>
            <person name="Cai S."/>
            <person name="Center A."/>
            <person name="Chaturverdi K."/>
            <person name="Christophides G.K."/>
            <person name="Chrystal M.A."/>
            <person name="Clamp M."/>
            <person name="Cravchik A."/>
            <person name="Curwen V."/>
            <person name="Dana A."/>
            <person name="Delcher A."/>
            <person name="Dew I."/>
            <person name="Evans C.A."/>
            <person name="Flanigan M."/>
            <person name="Grundschober-Freimoser A."/>
            <person name="Friedli L."/>
            <person name="Gu Z."/>
            <person name="Guan P."/>
            <person name="Guigo R."/>
            <person name="Hillenmeyer M.E."/>
            <person name="Hladun S.L."/>
            <person name="Hogan J.R."/>
            <person name="Hong Y.S."/>
            <person name="Hoover J."/>
            <person name="Jaillon O."/>
            <person name="Ke Z."/>
            <person name="Kodira C."/>
            <person name="Kokoza E."/>
            <person name="Koutsos A."/>
            <person name="Letunic I."/>
            <person name="Levitsky A."/>
            <person name="Liang Y."/>
            <person name="Lin J.J."/>
            <person name="Lobo N.F."/>
            <person name="Lopez J.R."/>
            <person name="Malek J.A."/>
            <person name="McIntosh T.C."/>
            <person name="Meister S."/>
            <person name="Miller J."/>
            <person name="Mobarry C."/>
            <person name="Mongin E."/>
            <person name="Murphy S.D."/>
            <person name="O'Brochta D.A."/>
            <person name="Pfannkoch C."/>
            <person name="Qi R."/>
            <person name="Regier M.A."/>
            <person name="Remington K."/>
            <person name="Shao H."/>
            <person name="Sharakhova M.V."/>
            <person name="Sitter C.D."/>
            <person name="Shetty J."/>
            <person name="Smith T.J."/>
            <person name="Strong R."/>
            <person name="Sun J."/>
            <person name="Thomasova D."/>
            <person name="Ton L.Q."/>
            <person name="Topalis P."/>
            <person name="Tu Z."/>
            <person name="Unger M.F."/>
            <person name="Walenz B."/>
            <person name="Wang A."/>
            <person name="Wang J."/>
            <person name="Wang M."/>
            <person name="Wang X."/>
            <person name="Woodford K.J."/>
            <person name="Wortman J.R."/>
            <person name="Wu M."/>
            <person name="Yao A."/>
            <person name="Zdobnov E.M."/>
            <person name="Zhang H."/>
            <person name="Zhao Q."/>
            <person name="Zhao S."/>
            <person name="Zhu S.C."/>
            <person name="Zhimulev I."/>
            <person name="Coluzzi M."/>
            <person name="della Torre A."/>
            <person name="Roth C.W."/>
            <person name="Louis C."/>
            <person name="Kalush F."/>
            <person name="Mural R.J."/>
            <person name="Myers E.W."/>
            <person name="Adams M.D."/>
            <person name="Smith H.O."/>
            <person name="Broder S."/>
            <person name="Gardner M.J."/>
            <person name="Fraser C.M."/>
            <person name="Birney E."/>
            <person name="Bork P."/>
            <person name="Brey P.T."/>
            <person name="Venter J.C."/>
            <person name="Weissenbach J."/>
            <person name="Kafatos F.C."/>
            <person name="Collins F.H."/>
            <person name="Hoffman S.L."/>
        </authorList>
    </citation>
    <scope>NUCLEOTIDE SEQUENCE [LARGE SCALE GENOMIC DNA]</scope>
    <source>
        <strain evidence="2 3">PEST</strain>
    </source>
</reference>
<keyword evidence="3" id="KW-1185">Reference proteome</keyword>
<feature type="compositionally biased region" description="Polar residues" evidence="1">
    <location>
        <begin position="230"/>
        <end position="260"/>
    </location>
</feature>
<evidence type="ECO:0000313" key="3">
    <source>
        <dbReference type="Proteomes" id="UP000007062"/>
    </source>
</evidence>
<dbReference type="AlphaFoldDB" id="A0A453Z0R3"/>
<dbReference type="VEuPathDB" id="VectorBase:AGAMI1_007945"/>
<evidence type="ECO:0000256" key="1">
    <source>
        <dbReference type="SAM" id="MobiDB-lite"/>
    </source>
</evidence>
<reference evidence="2" key="3">
    <citation type="submission" date="2020-05" db="UniProtKB">
        <authorList>
            <consortium name="EnsemblMetazoa"/>
        </authorList>
    </citation>
    <scope>IDENTIFICATION</scope>
    <source>
        <strain evidence="2">PEST</strain>
    </source>
</reference>
<dbReference type="Proteomes" id="UP000007062">
    <property type="component" value="Chromosome X"/>
</dbReference>
<reference evidence="2 3" key="2">
    <citation type="journal article" date="2004" name="Trends Parasitol.">
        <title>The Anopheles gambiae genome: an update.</title>
        <authorList>
            <person name="Mongin E."/>
            <person name="Louis C."/>
            <person name="Holt R.A."/>
            <person name="Birney E."/>
            <person name="Collins F.H."/>
        </authorList>
    </citation>
    <scope>NUCLEOTIDE SEQUENCE [LARGE SCALE GENOMIC DNA]</scope>
    <source>
        <strain evidence="2 3">PEST</strain>
    </source>
</reference>
<feature type="compositionally biased region" description="Polar residues" evidence="1">
    <location>
        <begin position="297"/>
        <end position="318"/>
    </location>
</feature>
<dbReference type="VEuPathDB" id="VectorBase:AGAP029440"/>
<accession>A0A453Z0R3</accession>
<organism evidence="2 3">
    <name type="scientific">Anopheles gambiae</name>
    <name type="common">African malaria mosquito</name>
    <dbReference type="NCBI Taxonomy" id="7165"/>
    <lineage>
        <taxon>Eukaryota</taxon>
        <taxon>Metazoa</taxon>
        <taxon>Ecdysozoa</taxon>
        <taxon>Arthropoda</taxon>
        <taxon>Hexapoda</taxon>
        <taxon>Insecta</taxon>
        <taxon>Pterygota</taxon>
        <taxon>Neoptera</taxon>
        <taxon>Endopterygota</taxon>
        <taxon>Diptera</taxon>
        <taxon>Nematocera</taxon>
        <taxon>Culicoidea</taxon>
        <taxon>Culicidae</taxon>
        <taxon>Anophelinae</taxon>
        <taxon>Anopheles</taxon>
    </lineage>
</organism>
<name>A0A453Z0R3_ANOGA</name>
<protein>
    <submittedName>
        <fullName evidence="2">Uncharacterized protein</fullName>
    </submittedName>
</protein>
<dbReference type="InParanoid" id="A0A453Z0R3"/>
<dbReference type="EnsemblMetazoa" id="AGAP029440-RA">
    <property type="protein sequence ID" value="AGAP029440-PA"/>
    <property type="gene ID" value="AGAP029440"/>
</dbReference>
<evidence type="ECO:0000313" key="2">
    <source>
        <dbReference type="EnsemblMetazoa" id="AGAP029440-PA"/>
    </source>
</evidence>
<proteinExistence type="predicted"/>
<feature type="region of interest" description="Disordered" evidence="1">
    <location>
        <begin position="352"/>
        <end position="388"/>
    </location>
</feature>
<feature type="compositionally biased region" description="Basic and acidic residues" evidence="1">
    <location>
        <begin position="179"/>
        <end position="189"/>
    </location>
</feature>
<sequence>MAVSQLVEKLKFGDRYVLVNFVVKPVEDPPYSGSRVGFGFAERNKFLSSEIWHSFVYPKLLEIFDQNLALIGENLDPAYEKDKDYYLKCVERPYLEMRVNIRDGSYRNRLNILFQEELRNLHQSCFFVEIRDQGRTFVEMIKRRDEFIDKLLDENKRMKAQIAAHESGAPKDATGVEGNDPKPVKEHVPEAPPAHPALIKRTYKPSADSSQPGPSSAPDFYTTKILGKSPTRQNSPSGSTLSLDAVSSTDSENGQKQGFFTESPDEQATHLQKTADIQKQEDLGGPSKTKRHKAKKTQGSTLSLDPISSTDSVYAPTTSTRVLRARSSKPLARGFFTESPDEQACKMAWQKMADKRKQEDLGGPSKTKSHKAKKATNNDQDEKEQEKPKVLNCTDMPESEILATFADYRQELHEIFLKHKDELEEQWMANKELVYYTDVAHLFNEDQKMAMMQVLENEFVPIELNGKYTEFFTSTLLMEWIIRIFMKRYKFTTRQEALKHIRKQEEEVLEYIARDW</sequence>
<feature type="region of interest" description="Disordered" evidence="1">
    <location>
        <begin position="161"/>
        <end position="318"/>
    </location>
</feature>